<dbReference type="EMBL" id="CAESAQ020000090">
    <property type="protein sequence ID" value="CAB5505378.1"/>
    <property type="molecule type" value="Genomic_DNA"/>
</dbReference>
<reference evidence="1 5" key="3">
    <citation type="submission" date="2017-11" db="EMBL/GenBank/DDBJ databases">
        <title>Genome sequence of the bacterial symbiont EPR9N from a vent mussel Bathymodiolus thermophilus.</title>
        <authorList>
            <person name="Won Y.-J."/>
        </authorList>
    </citation>
    <scope>NUCLEOTIDE SEQUENCE [LARGE SCALE GENOMIC DNA]</scope>
    <source>
        <strain evidence="1 5">EPR9N</strain>
    </source>
</reference>
<evidence type="ECO:0000313" key="6">
    <source>
        <dbReference type="Proteomes" id="UP000643672"/>
    </source>
</evidence>
<evidence type="ECO:0000313" key="4">
    <source>
        <dbReference type="Proteomes" id="UP000182798"/>
    </source>
</evidence>
<dbReference type="EMBL" id="CP024634">
    <property type="protein sequence ID" value="AYQ57185.1"/>
    <property type="molecule type" value="Genomic_DNA"/>
</dbReference>
<name>A0A1J5TYY0_9GAMM</name>
<dbReference type="Proteomes" id="UP000278334">
    <property type="component" value="Chromosome"/>
</dbReference>
<evidence type="ECO:0000313" key="1">
    <source>
        <dbReference type="EMBL" id="AYQ57185.1"/>
    </source>
</evidence>
<gene>
    <name evidence="3" type="ORF">BGC33_13390</name>
    <name evidence="1" type="ORF">MS2017_1499</name>
    <name evidence="2" type="ORF">THERMOS_2114</name>
</gene>
<evidence type="ECO:0000313" key="2">
    <source>
        <dbReference type="EMBL" id="CAB5505378.1"/>
    </source>
</evidence>
<keyword evidence="6" id="KW-1185">Reference proteome</keyword>
<reference evidence="2 6" key="4">
    <citation type="submission" date="2020-05" db="EMBL/GenBank/DDBJ databases">
        <authorList>
            <person name="Petersen J."/>
            <person name="Sayavedra L."/>
        </authorList>
    </citation>
    <scope>NUCLEOTIDE SEQUENCE [LARGE SCALE GENOMIC DNA]</scope>
    <source>
        <strain evidence="2">B thermophilus SOXS</strain>
    </source>
</reference>
<dbReference type="InterPro" id="IPR021323">
    <property type="entry name" value="DUF2927"/>
</dbReference>
<dbReference type="Pfam" id="PF11150">
    <property type="entry name" value="DUF2927"/>
    <property type="match status" value="1"/>
</dbReference>
<dbReference type="EMBL" id="MIQH01000333">
    <property type="protein sequence ID" value="OIR25412.1"/>
    <property type="molecule type" value="Genomic_DNA"/>
</dbReference>
<evidence type="ECO:0000313" key="3">
    <source>
        <dbReference type="EMBL" id="OIR25412.1"/>
    </source>
</evidence>
<dbReference type="AlphaFoldDB" id="A0A1J5TYY0"/>
<dbReference type="KEGG" id="bthg:MS2017_1499"/>
<evidence type="ECO:0000313" key="5">
    <source>
        <dbReference type="Proteomes" id="UP000278334"/>
    </source>
</evidence>
<dbReference type="RefSeq" id="WP_071563536.1">
    <property type="nucleotide sequence ID" value="NZ_CAESAQ020000090.1"/>
</dbReference>
<protein>
    <submittedName>
        <fullName evidence="2">Tellurite resistance protein (TelA)</fullName>
    </submittedName>
</protein>
<organism evidence="3 4">
    <name type="scientific">Bathymodiolus thermophilus thioautotrophic gill symbiont</name>
    <dbReference type="NCBI Taxonomy" id="2360"/>
    <lineage>
        <taxon>Bacteria</taxon>
        <taxon>Pseudomonadati</taxon>
        <taxon>Pseudomonadota</taxon>
        <taxon>Gammaproteobacteria</taxon>
        <taxon>sulfur-oxidizing symbionts</taxon>
    </lineage>
</organism>
<dbReference type="Proteomes" id="UP000643672">
    <property type="component" value="Unassembled WGS sequence"/>
</dbReference>
<reference evidence="3" key="2">
    <citation type="journal article" date="2017" name="Stand. Genomic Sci.">
        <title>Genome sequence of the sulfur-oxidizing Bathymodiolus thermophilus gill endosymbiont.</title>
        <authorList>
            <person name="Ponnudurai R."/>
            <person name="Sayavedra L."/>
            <person name="Kleiner M."/>
            <person name="Heiden S.E."/>
            <person name="Thurmer A."/>
            <person name="Felbeck H."/>
            <person name="Schluter R."/>
            <person name="Sievert S.M."/>
            <person name="Daniel R."/>
            <person name="Schweder T."/>
            <person name="Markert S."/>
        </authorList>
    </citation>
    <scope>NUCLEOTIDE SEQUENCE</scope>
    <source>
        <strain evidence="3">BAT/CrabSpa'14</strain>
    </source>
</reference>
<sequence length="264" mass="30541">MVIKSALFKIGLGFLSVVFLSITYASNWQGASWQSKDYIKKAFFEIAYKNEYRKGASNLRRWKNRIQYKVEYFELPADFEMAENLIDEHFKDLSDITALPIVKSDYYANFKIILTKRSYYKEAIEKYTSTTIKNIDTKSNCLLFIKHRHYELVDATVIIPVDHAMRYGLLPACIVEELAQAMGLPNDSDWVNPSVANDKSVLDLLSGLDYLMLKILYDQRLRIGMSVKQSIPIVDKILLDFEQQGLIKNAIAKARELRLSRQLE</sequence>
<proteinExistence type="predicted"/>
<accession>A0A1J5TYY0</accession>
<dbReference type="Proteomes" id="UP000182798">
    <property type="component" value="Unassembled WGS sequence"/>
</dbReference>
<dbReference type="OrthoDB" id="3295600at2"/>
<reference evidence="4" key="1">
    <citation type="submission" date="2016-09" db="EMBL/GenBank/DDBJ databases">
        <title>Genome Sequence of Bathymodiolus thermophilus sulfur-oxidizing gill endosymbiont.</title>
        <authorList>
            <person name="Ponnudurai R."/>
            <person name="Kleiner M."/>
            <person name="Sayavedra L."/>
            <person name="Thuermer A."/>
            <person name="Felbeck H."/>
            <person name="Schlueter R."/>
            <person name="Schweder T."/>
            <person name="Markert S."/>
        </authorList>
    </citation>
    <scope>NUCLEOTIDE SEQUENCE [LARGE SCALE GENOMIC DNA]</scope>
    <source>
        <strain evidence="4">BAT/CrabSpa'14</strain>
    </source>
</reference>